<evidence type="ECO:0000256" key="15">
    <source>
        <dbReference type="ARBA" id="ARBA00045727"/>
    </source>
</evidence>
<dbReference type="PANTHER" id="PTHR10265:SF9">
    <property type="entry name" value="CYCLIN-DEPENDENT KINASE INHIBITOR 1B"/>
    <property type="match status" value="1"/>
</dbReference>
<keyword evidence="8" id="KW-0967">Endosome</keyword>
<feature type="domain" description="Cyclin-dependent kinase inhibitor" evidence="17">
    <location>
        <begin position="76"/>
        <end position="124"/>
    </location>
</feature>
<evidence type="ECO:0000256" key="2">
    <source>
        <dbReference type="ARBA" id="ARBA00004177"/>
    </source>
</evidence>
<dbReference type="GO" id="GO:0000082">
    <property type="term" value="P:G1/S transition of mitotic cell cycle"/>
    <property type="evidence" value="ECO:0007669"/>
    <property type="project" value="TreeGrafter"/>
</dbReference>
<accession>A0A5J5CGC8</accession>
<protein>
    <recommendedName>
        <fullName evidence="5">Cyclin-dependent kinase inhibitor 1B</fullName>
    </recommendedName>
    <alternativeName>
        <fullName evidence="14">Cyclin-dependent kinase inhibitor p27</fullName>
    </alternativeName>
    <alternativeName>
        <fullName evidence="13">p27Kip1</fullName>
    </alternativeName>
</protein>
<feature type="non-terminal residue" evidence="18">
    <location>
        <position position="308"/>
    </location>
</feature>
<dbReference type="InterPro" id="IPR044898">
    <property type="entry name" value="CDI_dom_sf"/>
</dbReference>
<feature type="compositionally biased region" description="Basic and acidic residues" evidence="16">
    <location>
        <begin position="142"/>
        <end position="172"/>
    </location>
</feature>
<dbReference type="GO" id="GO:0004861">
    <property type="term" value="F:cyclin-dependent protein serine/threonine kinase inhibitor activity"/>
    <property type="evidence" value="ECO:0007669"/>
    <property type="project" value="InterPro"/>
</dbReference>
<evidence type="ECO:0000313" key="18">
    <source>
        <dbReference type="EMBL" id="KAA8580053.1"/>
    </source>
</evidence>
<keyword evidence="19" id="KW-1185">Reference proteome</keyword>
<evidence type="ECO:0000256" key="9">
    <source>
        <dbReference type="ARBA" id="ARBA00022843"/>
    </source>
</evidence>
<evidence type="ECO:0000256" key="14">
    <source>
        <dbReference type="ARBA" id="ARBA00031925"/>
    </source>
</evidence>
<evidence type="ECO:0000256" key="1">
    <source>
        <dbReference type="ARBA" id="ARBA00004123"/>
    </source>
</evidence>
<dbReference type="GO" id="GO:0045930">
    <property type="term" value="P:negative regulation of mitotic cell cycle"/>
    <property type="evidence" value="ECO:0007669"/>
    <property type="project" value="TreeGrafter"/>
</dbReference>
<evidence type="ECO:0000256" key="8">
    <source>
        <dbReference type="ARBA" id="ARBA00022753"/>
    </source>
</evidence>
<evidence type="ECO:0000256" key="11">
    <source>
        <dbReference type="ARBA" id="ARBA00023242"/>
    </source>
</evidence>
<comment type="caution">
    <text evidence="18">The sequence shown here is derived from an EMBL/GenBank/DDBJ whole genome shotgun (WGS) entry which is preliminary data.</text>
</comment>
<dbReference type="Pfam" id="PF02234">
    <property type="entry name" value="CDI"/>
    <property type="match status" value="1"/>
</dbReference>
<evidence type="ECO:0000256" key="12">
    <source>
        <dbReference type="ARBA" id="ARBA00023306"/>
    </source>
</evidence>
<proteinExistence type="inferred from homology"/>
<evidence type="ECO:0000256" key="7">
    <source>
        <dbReference type="ARBA" id="ARBA00022553"/>
    </source>
</evidence>
<comment type="similarity">
    <text evidence="4">Belongs to the CDI family.</text>
</comment>
<name>A0A5J5CGC8_9PERO</name>
<dbReference type="AlphaFoldDB" id="A0A5J5CGC8"/>
<dbReference type="GO" id="GO:0051087">
    <property type="term" value="F:protein-folding chaperone binding"/>
    <property type="evidence" value="ECO:0007669"/>
    <property type="project" value="TreeGrafter"/>
</dbReference>
<evidence type="ECO:0000256" key="13">
    <source>
        <dbReference type="ARBA" id="ARBA00031903"/>
    </source>
</evidence>
<keyword evidence="10" id="KW-0649">Protein kinase inhibitor</keyword>
<comment type="subcellular location">
    <subcellularLocation>
        <location evidence="3">Cytoplasm</location>
    </subcellularLocation>
    <subcellularLocation>
        <location evidence="2">Endosome</location>
    </subcellularLocation>
    <subcellularLocation>
        <location evidence="1">Nucleus</location>
    </subcellularLocation>
</comment>
<dbReference type="GO" id="GO:0005634">
    <property type="term" value="C:nucleus"/>
    <property type="evidence" value="ECO:0007669"/>
    <property type="project" value="UniProtKB-SubCell"/>
</dbReference>
<dbReference type="GO" id="GO:0008285">
    <property type="term" value="P:negative regulation of cell population proliferation"/>
    <property type="evidence" value="ECO:0007669"/>
    <property type="project" value="TreeGrafter"/>
</dbReference>
<evidence type="ECO:0000256" key="16">
    <source>
        <dbReference type="SAM" id="MobiDB-lite"/>
    </source>
</evidence>
<keyword evidence="7" id="KW-0597">Phosphoprotein</keyword>
<dbReference type="Gene3D" id="4.10.365.10">
    <property type="entry name" value="p27"/>
    <property type="match status" value="1"/>
</dbReference>
<dbReference type="GO" id="GO:0005768">
    <property type="term" value="C:endosome"/>
    <property type="evidence" value="ECO:0007669"/>
    <property type="project" value="UniProtKB-SubCell"/>
</dbReference>
<comment type="function">
    <text evidence="15">Important regulator of cell cycle progression. Inhibits the kinase activity of CDK2 bound to cyclin A, but has little inhibitory activity on CDK2 bound to SPDYA. Involved in G1 arrest. Potent inhibitor of cyclin E- and cyclin A-CDK2 complexes. Forms a complex with cyclin type D-CDK4 complexes and is involved in the assembly, stability, and modulation of CCND1-CDK4 complex activation. Acts either as an inhibitor or an activator of cyclin type D-CDK4 complexes depending on its phosphorylation state and/or stoichometry.</text>
</comment>
<dbReference type="InterPro" id="IPR003175">
    <property type="entry name" value="CDI_dom"/>
</dbReference>
<dbReference type="PANTHER" id="PTHR10265">
    <property type="entry name" value="CYCLIN-DEPENDENT KINASE INHIBITOR 1"/>
    <property type="match status" value="1"/>
</dbReference>
<keyword evidence="12" id="KW-0131">Cell cycle</keyword>
<evidence type="ECO:0000313" key="19">
    <source>
        <dbReference type="Proteomes" id="UP000327493"/>
    </source>
</evidence>
<evidence type="ECO:0000259" key="17">
    <source>
        <dbReference type="Pfam" id="PF02234"/>
    </source>
</evidence>
<gene>
    <name evidence="18" type="ORF">FQN60_005588</name>
</gene>
<evidence type="ECO:0000256" key="6">
    <source>
        <dbReference type="ARBA" id="ARBA00022490"/>
    </source>
</evidence>
<dbReference type="EMBL" id="VOFY01000023">
    <property type="protein sequence ID" value="KAA8580053.1"/>
    <property type="molecule type" value="Genomic_DNA"/>
</dbReference>
<dbReference type="Proteomes" id="UP000327493">
    <property type="component" value="Chromosome 23"/>
</dbReference>
<keyword evidence="6" id="KW-0963">Cytoplasm</keyword>
<evidence type="ECO:0000256" key="4">
    <source>
        <dbReference type="ARBA" id="ARBA00006726"/>
    </source>
</evidence>
<organism evidence="18 19">
    <name type="scientific">Etheostoma spectabile</name>
    <name type="common">orangethroat darter</name>
    <dbReference type="NCBI Taxonomy" id="54343"/>
    <lineage>
        <taxon>Eukaryota</taxon>
        <taxon>Metazoa</taxon>
        <taxon>Chordata</taxon>
        <taxon>Craniata</taxon>
        <taxon>Vertebrata</taxon>
        <taxon>Euteleostomi</taxon>
        <taxon>Actinopterygii</taxon>
        <taxon>Neopterygii</taxon>
        <taxon>Teleostei</taxon>
        <taxon>Neoteleostei</taxon>
        <taxon>Acanthomorphata</taxon>
        <taxon>Eupercaria</taxon>
        <taxon>Perciformes</taxon>
        <taxon>Percoidei</taxon>
        <taxon>Percidae</taxon>
        <taxon>Etheostomatinae</taxon>
        <taxon>Etheostoma</taxon>
    </lineage>
</organism>
<feature type="region of interest" description="Disordered" evidence="16">
    <location>
        <begin position="131"/>
        <end position="227"/>
    </location>
</feature>
<evidence type="ECO:0000256" key="10">
    <source>
        <dbReference type="ARBA" id="ARBA00023013"/>
    </source>
</evidence>
<reference evidence="18 19" key="1">
    <citation type="submission" date="2019-08" db="EMBL/GenBank/DDBJ databases">
        <title>A chromosome-level genome assembly, high-density linkage maps, and genome scans reveal the genomic architecture of hybrid incompatibilities underlying speciation via character displacement in darters (Percidae: Etheostominae).</title>
        <authorList>
            <person name="Moran R.L."/>
            <person name="Catchen J.M."/>
            <person name="Fuller R.C."/>
        </authorList>
    </citation>
    <scope>NUCLEOTIDE SEQUENCE [LARGE SCALE GENOMIC DNA]</scope>
    <source>
        <strain evidence="18">EspeVRDwgs_2016</strain>
        <tissue evidence="18">Muscle</tissue>
    </source>
</reference>
<sequence>MIRAEYARIIPVTLHFKGILLGSRSLTGFGCCLFCFFPPCHMCNKMSDVRLSNASPTLERVDARQPDNVRPSVRRNLFGRPDPEEIQRNVTASIRENVRSFTETYNFDPVNDRPLAPRNYVWEEDHNAPEFYVRQPHRSQRPQRDEDFRGDNNRQDAETRSELQSDQPQRDGSRKRRSGTSGPCSSECEKKRSHTDEDDDEDKSDGAGSQAVKAEEERPSRHSTREQAVTVLDRLSPALLPKLKTTRPSADTPSAIHSFRTPVAMNRFSSSFLPDVGQQPRAETVPGLHMCERKNELTAEVTGKNSTR</sequence>
<feature type="compositionally biased region" description="Basic and acidic residues" evidence="16">
    <location>
        <begin position="213"/>
        <end position="225"/>
    </location>
</feature>
<evidence type="ECO:0000256" key="3">
    <source>
        <dbReference type="ARBA" id="ARBA00004496"/>
    </source>
</evidence>
<evidence type="ECO:0000256" key="5">
    <source>
        <dbReference type="ARBA" id="ARBA00014547"/>
    </source>
</evidence>
<keyword evidence="11" id="KW-0539">Nucleus</keyword>
<keyword evidence="9" id="KW-0832">Ubl conjugation</keyword>